<gene>
    <name evidence="3" type="ORF">Sjap_020391</name>
</gene>
<feature type="chain" id="PRO_5042996973" description="Bifunctional inhibitor/plant lipid transfer protein/seed storage helical domain-containing protein" evidence="1">
    <location>
        <begin position="26"/>
        <end position="128"/>
    </location>
</feature>
<dbReference type="Pfam" id="PF14547">
    <property type="entry name" value="Hydrophob_seed"/>
    <property type="match status" value="1"/>
</dbReference>
<proteinExistence type="predicted"/>
<evidence type="ECO:0000313" key="3">
    <source>
        <dbReference type="EMBL" id="KAK9103137.1"/>
    </source>
</evidence>
<dbReference type="CDD" id="cd01958">
    <property type="entry name" value="HPS_like"/>
    <property type="match status" value="1"/>
</dbReference>
<sequence length="128" mass="13375">MASKTIALTTFALSLNLLFFTLVSSHSVYPDPNPNNGKCPVDTLKLGVCANVLNGLVRAIIGTPPSAPGPCCSVIKDLLDLEAAACLCTVLNVDVANILKLRVPIALSALLNTCGKKLPEGFKCPNIN</sequence>
<keyword evidence="4" id="KW-1185">Reference proteome</keyword>
<keyword evidence="1" id="KW-0732">Signal</keyword>
<dbReference type="InterPro" id="IPR016140">
    <property type="entry name" value="Bifunc_inhib/LTP/seed_store"/>
</dbReference>
<dbReference type="Gene3D" id="1.10.110.10">
    <property type="entry name" value="Plant lipid-transfer and hydrophobic proteins"/>
    <property type="match status" value="1"/>
</dbReference>
<name>A0AAP0HYY8_9MAGN</name>
<dbReference type="SMART" id="SM00499">
    <property type="entry name" value="AAI"/>
    <property type="match status" value="1"/>
</dbReference>
<reference evidence="3 4" key="1">
    <citation type="submission" date="2024-01" db="EMBL/GenBank/DDBJ databases">
        <title>Genome assemblies of Stephania.</title>
        <authorList>
            <person name="Yang L."/>
        </authorList>
    </citation>
    <scope>NUCLEOTIDE SEQUENCE [LARGE SCALE GENOMIC DNA]</scope>
    <source>
        <strain evidence="3">QJT</strain>
        <tissue evidence="3">Leaf</tissue>
    </source>
</reference>
<accession>A0AAP0HYY8</accession>
<dbReference type="InterPro" id="IPR051636">
    <property type="entry name" value="Plant_LTP/defense-related"/>
</dbReference>
<dbReference type="EMBL" id="JBBNAE010000008">
    <property type="protein sequence ID" value="KAK9103137.1"/>
    <property type="molecule type" value="Genomic_DNA"/>
</dbReference>
<evidence type="ECO:0000256" key="1">
    <source>
        <dbReference type="SAM" id="SignalP"/>
    </source>
</evidence>
<protein>
    <recommendedName>
        <fullName evidence="2">Bifunctional inhibitor/plant lipid transfer protein/seed storage helical domain-containing protein</fullName>
    </recommendedName>
</protein>
<dbReference type="InterPro" id="IPR036312">
    <property type="entry name" value="Bifun_inhib/LTP/seed_sf"/>
</dbReference>
<organism evidence="3 4">
    <name type="scientific">Stephania japonica</name>
    <dbReference type="NCBI Taxonomy" id="461633"/>
    <lineage>
        <taxon>Eukaryota</taxon>
        <taxon>Viridiplantae</taxon>
        <taxon>Streptophyta</taxon>
        <taxon>Embryophyta</taxon>
        <taxon>Tracheophyta</taxon>
        <taxon>Spermatophyta</taxon>
        <taxon>Magnoliopsida</taxon>
        <taxon>Ranunculales</taxon>
        <taxon>Menispermaceae</taxon>
        <taxon>Menispermoideae</taxon>
        <taxon>Cissampelideae</taxon>
        <taxon>Stephania</taxon>
    </lineage>
</organism>
<dbReference type="InterPro" id="IPR027923">
    <property type="entry name" value="Hydrophob_seed_dom"/>
</dbReference>
<dbReference type="PANTHER" id="PTHR31731">
    <property type="match status" value="1"/>
</dbReference>
<comment type="caution">
    <text evidence="3">The sequence shown here is derived from an EMBL/GenBank/DDBJ whole genome shotgun (WGS) entry which is preliminary data.</text>
</comment>
<feature type="domain" description="Bifunctional inhibitor/plant lipid transfer protein/seed storage helical" evidence="2">
    <location>
        <begin position="39"/>
        <end position="124"/>
    </location>
</feature>
<dbReference type="AlphaFoldDB" id="A0AAP0HYY8"/>
<evidence type="ECO:0000259" key="2">
    <source>
        <dbReference type="SMART" id="SM00499"/>
    </source>
</evidence>
<dbReference type="Proteomes" id="UP001417504">
    <property type="component" value="Unassembled WGS sequence"/>
</dbReference>
<dbReference type="SUPFAM" id="SSF47699">
    <property type="entry name" value="Bifunctional inhibitor/lipid-transfer protein/seed storage 2S albumin"/>
    <property type="match status" value="1"/>
</dbReference>
<feature type="signal peptide" evidence="1">
    <location>
        <begin position="1"/>
        <end position="25"/>
    </location>
</feature>
<evidence type="ECO:0000313" key="4">
    <source>
        <dbReference type="Proteomes" id="UP001417504"/>
    </source>
</evidence>